<evidence type="ECO:0000256" key="5">
    <source>
        <dbReference type="ARBA" id="ARBA00023015"/>
    </source>
</evidence>
<reference evidence="10" key="2">
    <citation type="journal article" date="2021" name="Genome Biol. Evol.">
        <title>Developing a high-quality reference genome for a parasitic bivalve with doubly uniparental inheritance (Bivalvia: Unionida).</title>
        <authorList>
            <person name="Smith C.H."/>
        </authorList>
    </citation>
    <scope>NUCLEOTIDE SEQUENCE</scope>
    <source>
        <strain evidence="10">CHS0354</strain>
        <tissue evidence="10">Mantle</tissue>
    </source>
</reference>
<keyword evidence="11" id="KW-1185">Reference proteome</keyword>
<evidence type="ECO:0000313" key="10">
    <source>
        <dbReference type="EMBL" id="KAK3602241.1"/>
    </source>
</evidence>
<protein>
    <recommendedName>
        <fullName evidence="9">DUF4772 domain-containing protein</fullName>
    </recommendedName>
</protein>
<dbReference type="PANTHER" id="PTHR13006:SF9">
    <property type="entry name" value="GLUCOSE TRANSPORTER 4 ENHANCER FACTOR, ISOFORM G"/>
    <property type="match status" value="1"/>
</dbReference>
<comment type="caution">
    <text evidence="10">The sequence shown here is derived from an EMBL/GenBank/DDBJ whole genome shotgun (WGS) entry which is preliminary data.</text>
</comment>
<sequence length="192" mass="21381">MFGNRRLAKRSIVGTKIAALRQDGRFYPGVIRSQYAEEGPFTGAVYTVVFEDGFEKNVQARDIIGQGFQTISAVALKNGQKVYVTLNGREVSGTVIDHDRTMDEALINVRFHTGEEMEISKKLDDVRLLQSRKSARLVDQDTDYSKLADLQLSEPKREGSISREIDVPVTPGIVVSKADNKIVTNIHIVNTN</sequence>
<dbReference type="Gene3D" id="2.30.30.140">
    <property type="match status" value="1"/>
</dbReference>
<reference evidence="10" key="1">
    <citation type="journal article" date="2021" name="Genome Biol. Evol.">
        <title>A High-Quality Reference Genome for a Parasitic Bivalve with Doubly Uniparental Inheritance (Bivalvia: Unionida).</title>
        <authorList>
            <person name="Smith C.H."/>
        </authorList>
    </citation>
    <scope>NUCLEOTIDE SEQUENCE</scope>
    <source>
        <strain evidence="10">CHS0354</strain>
    </source>
</reference>
<dbReference type="InterPro" id="IPR031940">
    <property type="entry name" value="DUF4772"/>
</dbReference>
<keyword evidence="6" id="KW-0238">DNA-binding</keyword>
<dbReference type="InterPro" id="IPR052253">
    <property type="entry name" value="CR1/CR2-DNA-binding_regulator"/>
</dbReference>
<keyword evidence="4" id="KW-0862">Zinc</keyword>
<reference evidence="10" key="3">
    <citation type="submission" date="2023-05" db="EMBL/GenBank/DDBJ databases">
        <authorList>
            <person name="Smith C.H."/>
        </authorList>
    </citation>
    <scope>NUCLEOTIDE SEQUENCE</scope>
    <source>
        <strain evidence="10">CHS0354</strain>
        <tissue evidence="10">Mantle</tissue>
    </source>
</reference>
<evidence type="ECO:0000259" key="9">
    <source>
        <dbReference type="Pfam" id="PF15997"/>
    </source>
</evidence>
<evidence type="ECO:0000256" key="7">
    <source>
        <dbReference type="ARBA" id="ARBA00023163"/>
    </source>
</evidence>
<dbReference type="SUPFAM" id="SSF63748">
    <property type="entry name" value="Tudor/PWWP/MBT"/>
    <property type="match status" value="1"/>
</dbReference>
<dbReference type="PANTHER" id="PTHR13006">
    <property type="entry name" value="PAPILLOMAVIRUS REGULATORY FACTOR PRF-1"/>
    <property type="match status" value="1"/>
</dbReference>
<gene>
    <name evidence="10" type="ORF">CHS0354_034476</name>
</gene>
<dbReference type="EMBL" id="JAEAOA010002024">
    <property type="protein sequence ID" value="KAK3602241.1"/>
    <property type="molecule type" value="Genomic_DNA"/>
</dbReference>
<keyword evidence="5" id="KW-0805">Transcription regulation</keyword>
<dbReference type="Proteomes" id="UP001195483">
    <property type="component" value="Unassembled WGS sequence"/>
</dbReference>
<dbReference type="GO" id="GO:0003700">
    <property type="term" value="F:DNA-binding transcription factor activity"/>
    <property type="evidence" value="ECO:0007669"/>
    <property type="project" value="TreeGrafter"/>
</dbReference>
<evidence type="ECO:0000256" key="1">
    <source>
        <dbReference type="ARBA" id="ARBA00004123"/>
    </source>
</evidence>
<evidence type="ECO:0000256" key="6">
    <source>
        <dbReference type="ARBA" id="ARBA00023125"/>
    </source>
</evidence>
<keyword evidence="8" id="KW-0539">Nucleus</keyword>
<evidence type="ECO:0000256" key="4">
    <source>
        <dbReference type="ARBA" id="ARBA00022833"/>
    </source>
</evidence>
<proteinExistence type="predicted"/>
<accession>A0AAE0T1Y9</accession>
<dbReference type="GO" id="GO:0005634">
    <property type="term" value="C:nucleus"/>
    <property type="evidence" value="ECO:0007669"/>
    <property type="project" value="UniProtKB-SubCell"/>
</dbReference>
<dbReference type="GO" id="GO:0008270">
    <property type="term" value="F:zinc ion binding"/>
    <property type="evidence" value="ECO:0007669"/>
    <property type="project" value="UniProtKB-KW"/>
</dbReference>
<comment type="subcellular location">
    <subcellularLocation>
        <location evidence="1">Nucleus</location>
    </subcellularLocation>
</comment>
<name>A0AAE0T1Y9_9BIVA</name>
<evidence type="ECO:0000256" key="3">
    <source>
        <dbReference type="ARBA" id="ARBA00022771"/>
    </source>
</evidence>
<evidence type="ECO:0000256" key="8">
    <source>
        <dbReference type="ARBA" id="ARBA00023242"/>
    </source>
</evidence>
<dbReference type="GO" id="GO:0006357">
    <property type="term" value="P:regulation of transcription by RNA polymerase II"/>
    <property type="evidence" value="ECO:0007669"/>
    <property type="project" value="TreeGrafter"/>
</dbReference>
<evidence type="ECO:0000313" key="11">
    <source>
        <dbReference type="Proteomes" id="UP001195483"/>
    </source>
</evidence>
<dbReference type="GO" id="GO:0000978">
    <property type="term" value="F:RNA polymerase II cis-regulatory region sequence-specific DNA binding"/>
    <property type="evidence" value="ECO:0007669"/>
    <property type="project" value="TreeGrafter"/>
</dbReference>
<dbReference type="Pfam" id="PF15997">
    <property type="entry name" value="DUF4772"/>
    <property type="match status" value="1"/>
</dbReference>
<keyword evidence="3" id="KW-0863">Zinc-finger</keyword>
<evidence type="ECO:0000256" key="2">
    <source>
        <dbReference type="ARBA" id="ARBA00022723"/>
    </source>
</evidence>
<feature type="domain" description="DUF4772" evidence="9">
    <location>
        <begin position="5"/>
        <end position="107"/>
    </location>
</feature>
<keyword evidence="2" id="KW-0479">Metal-binding</keyword>
<organism evidence="10 11">
    <name type="scientific">Potamilus streckersoni</name>
    <dbReference type="NCBI Taxonomy" id="2493646"/>
    <lineage>
        <taxon>Eukaryota</taxon>
        <taxon>Metazoa</taxon>
        <taxon>Spiralia</taxon>
        <taxon>Lophotrochozoa</taxon>
        <taxon>Mollusca</taxon>
        <taxon>Bivalvia</taxon>
        <taxon>Autobranchia</taxon>
        <taxon>Heteroconchia</taxon>
        <taxon>Palaeoheterodonta</taxon>
        <taxon>Unionida</taxon>
        <taxon>Unionoidea</taxon>
        <taxon>Unionidae</taxon>
        <taxon>Ambleminae</taxon>
        <taxon>Lampsilini</taxon>
        <taxon>Potamilus</taxon>
    </lineage>
</organism>
<keyword evidence="7" id="KW-0804">Transcription</keyword>
<dbReference type="AlphaFoldDB" id="A0AAE0T1Y9"/>